<dbReference type="Pfam" id="PF06792">
    <property type="entry name" value="UPF0261"/>
    <property type="match status" value="1"/>
</dbReference>
<organism evidence="3 4">
    <name type="scientific">Natronoglycomyces albus</name>
    <dbReference type="NCBI Taxonomy" id="2811108"/>
    <lineage>
        <taxon>Bacteria</taxon>
        <taxon>Bacillati</taxon>
        <taxon>Actinomycetota</taxon>
        <taxon>Actinomycetes</taxon>
        <taxon>Glycomycetales</taxon>
        <taxon>Glycomycetaceae</taxon>
        <taxon>Natronoglycomyces</taxon>
    </lineage>
</organism>
<accession>A0A895XL89</accession>
<dbReference type="AlphaFoldDB" id="A0A895XL89"/>
<dbReference type="PANTHER" id="PTHR31862">
    <property type="entry name" value="UPF0261 DOMAIN PROTEIN (AFU_ORTHOLOGUE AFUA_1G10120)"/>
    <property type="match status" value="1"/>
</dbReference>
<protein>
    <submittedName>
        <fullName evidence="3">Tm-1-like ATP-binding domain-containing protein</fullName>
    </submittedName>
</protein>
<evidence type="ECO:0000313" key="3">
    <source>
        <dbReference type="EMBL" id="QSB04562.1"/>
    </source>
</evidence>
<dbReference type="Pfam" id="PF23189">
    <property type="entry name" value="UPF0261_C"/>
    <property type="match status" value="1"/>
</dbReference>
<dbReference type="Proteomes" id="UP000662939">
    <property type="component" value="Chromosome"/>
</dbReference>
<reference evidence="3" key="1">
    <citation type="submission" date="2021-02" db="EMBL/GenBank/DDBJ databases">
        <title>Natronoglycomyces albus gen. nov., sp. nov, a haloalkaliphilic actinobacterium from a soda solonchak soil.</title>
        <authorList>
            <person name="Sorokin D.Y."/>
            <person name="Khijniak T.V."/>
            <person name="Zakharycheva A.P."/>
            <person name="Boueva O.V."/>
            <person name="Ariskina E.V."/>
            <person name="Hahnke R.L."/>
            <person name="Bunk B."/>
            <person name="Sproer C."/>
            <person name="Schumann P."/>
            <person name="Evtushenko L.I."/>
            <person name="Kublanov I.V."/>
        </authorList>
    </citation>
    <scope>NUCLEOTIDE SEQUENCE</scope>
    <source>
        <strain evidence="3">DSM 106290</strain>
    </source>
</reference>
<dbReference type="KEGG" id="nav:JQS30_12370"/>
<keyword evidence="3" id="KW-0547">Nucleotide-binding</keyword>
<dbReference type="InterPro" id="IPR008322">
    <property type="entry name" value="UPF0261"/>
</dbReference>
<dbReference type="EMBL" id="CP070496">
    <property type="protein sequence ID" value="QSB04562.1"/>
    <property type="molecule type" value="Genomic_DNA"/>
</dbReference>
<dbReference type="GO" id="GO:0005524">
    <property type="term" value="F:ATP binding"/>
    <property type="evidence" value="ECO:0007669"/>
    <property type="project" value="UniProtKB-KW"/>
</dbReference>
<evidence type="ECO:0000313" key="4">
    <source>
        <dbReference type="Proteomes" id="UP000662939"/>
    </source>
</evidence>
<gene>
    <name evidence="3" type="ORF">JQS30_12370</name>
</gene>
<dbReference type="Gene3D" id="3.40.50.12030">
    <property type="entry name" value="Uncharacterised protein family UPF0261, NC domain"/>
    <property type="match status" value="1"/>
</dbReference>
<feature type="domain" description="UPF0261" evidence="1">
    <location>
        <begin position="17"/>
        <end position="192"/>
    </location>
</feature>
<name>A0A895XL89_9ACTN</name>
<dbReference type="InterPro" id="IPR044122">
    <property type="entry name" value="UPF0261_N"/>
</dbReference>
<proteinExistence type="predicted"/>
<keyword evidence="4" id="KW-1185">Reference proteome</keyword>
<dbReference type="InterPro" id="IPR051353">
    <property type="entry name" value="Tobamovirus_resist_UPF0261"/>
</dbReference>
<evidence type="ECO:0000259" key="2">
    <source>
        <dbReference type="Pfam" id="PF23189"/>
    </source>
</evidence>
<dbReference type="Gene3D" id="3.40.50.12020">
    <property type="entry name" value="Uncharacterised protein family UPF0261, NN domain"/>
    <property type="match status" value="1"/>
</dbReference>
<dbReference type="PANTHER" id="PTHR31862:SF1">
    <property type="entry name" value="UPF0261 DOMAIN PROTEIN (AFU_ORTHOLOGUE AFUA_1G10120)"/>
    <property type="match status" value="1"/>
</dbReference>
<dbReference type="PIRSF" id="PIRSF033271">
    <property type="entry name" value="UCP033271"/>
    <property type="match status" value="1"/>
</dbReference>
<dbReference type="CDD" id="cd15488">
    <property type="entry name" value="Tm-1-like"/>
    <property type="match status" value="1"/>
</dbReference>
<evidence type="ECO:0000259" key="1">
    <source>
        <dbReference type="Pfam" id="PF06792"/>
    </source>
</evidence>
<sequence length="424" mass="44266">MTILDPPQGPGQEDALPTVVLVGCLDTKGEEFAYVKDRLKSENINVLVVDTGVLGAPAFTPDIGRDQVADAAAANISELAAGTGAVAVDTMATGATEVITKLFADGKCDGALALGGTGGTSIGARAFRALPLGVPKAIVSTAVVTGNAAAYVGQSDLVLFPAVTDIAGVNRISGPILANAAAALAGMVTATKPTLDDARPMLAASMFGVTTPGVTAARKRLDQLGYEVIVFHMTGVGGRTLERLVSEGHFAGVLDVTTHELADELVGGVFPCRPDRLTGPGKAHIPHVVSTGALDMINFHTPDTIPKRFADRQTMVHNPAVTIVRTLPHEAAELGKRVASRLSSSSMRTALYLPLQGMSEYGAPGQPFHDPEADAAMFDAIRATLDLSRVELIEMDTHINDPAFTEAMAETLHTYIAQETDRIR</sequence>
<dbReference type="InterPro" id="IPR056778">
    <property type="entry name" value="UPF0261_C"/>
</dbReference>
<keyword evidence="3" id="KW-0067">ATP-binding</keyword>
<feature type="domain" description="UPF0261" evidence="2">
    <location>
        <begin position="199"/>
        <end position="414"/>
    </location>
</feature>
<dbReference type="NCBIfam" id="NF002674">
    <property type="entry name" value="PRK02399.1-2"/>
    <property type="match status" value="1"/>
</dbReference>
<dbReference type="RefSeq" id="WP_213170560.1">
    <property type="nucleotide sequence ID" value="NZ_CP070496.1"/>
</dbReference>